<keyword evidence="2" id="KW-1185">Reference proteome</keyword>
<name>A0A9E7FK46_9LILI</name>
<protein>
    <submittedName>
        <fullName evidence="1">Uncharacterized protein</fullName>
    </submittedName>
</protein>
<reference evidence="1" key="1">
    <citation type="submission" date="2022-05" db="EMBL/GenBank/DDBJ databases">
        <title>The Musa troglodytarum L. genome provides insights into the mechanism of non-climacteric behaviour and enrichment of carotenoids.</title>
        <authorList>
            <person name="Wang J."/>
        </authorList>
    </citation>
    <scope>NUCLEOTIDE SEQUENCE</scope>
    <source>
        <tissue evidence="1">Leaf</tissue>
    </source>
</reference>
<gene>
    <name evidence="1" type="ORF">MUK42_28596</name>
</gene>
<evidence type="ECO:0000313" key="1">
    <source>
        <dbReference type="EMBL" id="URD97744.1"/>
    </source>
</evidence>
<sequence length="122" mass="13939">MAFASFLASLDGALLPSYTLPSEEWRGALTHLYWTEKYFVCLRSERSSHPVRCGEHPQALFPLPRLLSPVGCVPRPQSVGEVRHLEQGQVSWSRVGPIQGTFCFPALLERDERRRRVSIYRV</sequence>
<dbReference type="EMBL" id="CP097506">
    <property type="protein sequence ID" value="URD97744.1"/>
    <property type="molecule type" value="Genomic_DNA"/>
</dbReference>
<accession>A0A9E7FK46</accession>
<evidence type="ECO:0000313" key="2">
    <source>
        <dbReference type="Proteomes" id="UP001055439"/>
    </source>
</evidence>
<proteinExistence type="predicted"/>
<dbReference type="Proteomes" id="UP001055439">
    <property type="component" value="Chromosome 4"/>
</dbReference>
<organism evidence="1 2">
    <name type="scientific">Musa troglodytarum</name>
    <name type="common">fe'i banana</name>
    <dbReference type="NCBI Taxonomy" id="320322"/>
    <lineage>
        <taxon>Eukaryota</taxon>
        <taxon>Viridiplantae</taxon>
        <taxon>Streptophyta</taxon>
        <taxon>Embryophyta</taxon>
        <taxon>Tracheophyta</taxon>
        <taxon>Spermatophyta</taxon>
        <taxon>Magnoliopsida</taxon>
        <taxon>Liliopsida</taxon>
        <taxon>Zingiberales</taxon>
        <taxon>Musaceae</taxon>
        <taxon>Musa</taxon>
    </lineage>
</organism>
<dbReference type="AlphaFoldDB" id="A0A9E7FK46"/>